<evidence type="ECO:0000313" key="2">
    <source>
        <dbReference type="Proteomes" id="UP001165080"/>
    </source>
</evidence>
<accession>A0A9W6BVB7</accession>
<name>A0A9W6BVB7_9CHLO</name>
<keyword evidence="2" id="KW-1185">Reference proteome</keyword>
<dbReference type="EMBL" id="BRXU01000025">
    <property type="protein sequence ID" value="GLC58884.1"/>
    <property type="molecule type" value="Genomic_DNA"/>
</dbReference>
<dbReference type="AlphaFoldDB" id="A0A9W6BVB7"/>
<reference evidence="1 2" key="1">
    <citation type="journal article" date="2023" name="Commun. Biol.">
        <title>Reorganization of the ancestral sex-determining regions during the evolution of trioecy in Pleodorina starrii.</title>
        <authorList>
            <person name="Takahashi K."/>
            <person name="Suzuki S."/>
            <person name="Kawai-Toyooka H."/>
            <person name="Yamamoto K."/>
            <person name="Hamaji T."/>
            <person name="Ootsuki R."/>
            <person name="Yamaguchi H."/>
            <person name="Kawachi M."/>
            <person name="Higashiyama T."/>
            <person name="Nozaki H."/>
        </authorList>
    </citation>
    <scope>NUCLEOTIDE SEQUENCE [LARGE SCALE GENOMIC DNA]</scope>
    <source>
        <strain evidence="1 2">NIES-4479</strain>
    </source>
</reference>
<dbReference type="Proteomes" id="UP001165080">
    <property type="component" value="Unassembled WGS sequence"/>
</dbReference>
<protein>
    <submittedName>
        <fullName evidence="1">Uncharacterized protein</fullName>
    </submittedName>
</protein>
<comment type="caution">
    <text evidence="1">The sequence shown here is derived from an EMBL/GenBank/DDBJ whole genome shotgun (WGS) entry which is preliminary data.</text>
</comment>
<sequence>MYKVRLEMMADRQVHQLESKLGAANVADRMLLNLDGELDYGMLRNRMMTFSAGLPAGCGMLDAALGVMPPEMLQTAHPDTSTTVVGYFLPDDFSLATYDDLASAERGRGDFAPVPGIGLDMLDTSTEARSSYVASEKSSGKKYPTTVVLVSG</sequence>
<evidence type="ECO:0000313" key="1">
    <source>
        <dbReference type="EMBL" id="GLC58884.1"/>
    </source>
</evidence>
<proteinExistence type="predicted"/>
<organism evidence="1 2">
    <name type="scientific">Pleodorina starrii</name>
    <dbReference type="NCBI Taxonomy" id="330485"/>
    <lineage>
        <taxon>Eukaryota</taxon>
        <taxon>Viridiplantae</taxon>
        <taxon>Chlorophyta</taxon>
        <taxon>core chlorophytes</taxon>
        <taxon>Chlorophyceae</taxon>
        <taxon>CS clade</taxon>
        <taxon>Chlamydomonadales</taxon>
        <taxon>Volvocaceae</taxon>
        <taxon>Pleodorina</taxon>
    </lineage>
</organism>
<gene>
    <name evidence="1" type="primary">PLEST004406</name>
    <name evidence="1" type="ORF">PLESTB_001413300</name>
</gene>